<feature type="non-terminal residue" evidence="2">
    <location>
        <position position="64"/>
    </location>
</feature>
<dbReference type="RefSeq" id="WP_203733102.1">
    <property type="nucleotide sequence ID" value="NZ_JAAGLU010000424.1"/>
</dbReference>
<accession>A0A6B3C9D0</accession>
<evidence type="ECO:0000256" key="1">
    <source>
        <dbReference type="SAM" id="MobiDB-lite"/>
    </source>
</evidence>
<sequence>MTTTTPGTPPGAVTGPLPGAAPDGAAGRAEPVPTDLSADEFAQRLAPLRREILAHCYRMTGSVH</sequence>
<dbReference type="EMBL" id="JAAGLU010000424">
    <property type="protein sequence ID" value="NEC93034.1"/>
    <property type="molecule type" value="Genomic_DNA"/>
</dbReference>
<name>A0A6B3C9D0_9ACTN</name>
<gene>
    <name evidence="2" type="ORF">G3I71_46575</name>
</gene>
<reference evidence="2" key="1">
    <citation type="submission" date="2020-01" db="EMBL/GenBank/DDBJ databases">
        <title>Insect and environment-associated Actinomycetes.</title>
        <authorList>
            <person name="Currrie C."/>
            <person name="Chevrette M."/>
            <person name="Carlson C."/>
            <person name="Stubbendieck R."/>
            <person name="Wendt-Pienkowski E."/>
        </authorList>
    </citation>
    <scope>NUCLEOTIDE SEQUENCE</scope>
    <source>
        <strain evidence="2">SID12501</strain>
    </source>
</reference>
<dbReference type="AlphaFoldDB" id="A0A6B3C9D0"/>
<feature type="region of interest" description="Disordered" evidence="1">
    <location>
        <begin position="1"/>
        <end position="37"/>
    </location>
</feature>
<evidence type="ECO:0000313" key="2">
    <source>
        <dbReference type="EMBL" id="NEC93034.1"/>
    </source>
</evidence>
<organism evidence="2">
    <name type="scientific">Streptomyces sp. SID12501</name>
    <dbReference type="NCBI Taxonomy" id="2706042"/>
    <lineage>
        <taxon>Bacteria</taxon>
        <taxon>Bacillati</taxon>
        <taxon>Actinomycetota</taxon>
        <taxon>Actinomycetes</taxon>
        <taxon>Kitasatosporales</taxon>
        <taxon>Streptomycetaceae</taxon>
        <taxon>Streptomyces</taxon>
    </lineage>
</organism>
<comment type="caution">
    <text evidence="2">The sequence shown here is derived from an EMBL/GenBank/DDBJ whole genome shotgun (WGS) entry which is preliminary data.</text>
</comment>
<proteinExistence type="predicted"/>
<protein>
    <submittedName>
        <fullName evidence="2">Uncharacterized protein</fullName>
    </submittedName>
</protein>
<feature type="compositionally biased region" description="Low complexity" evidence="1">
    <location>
        <begin position="1"/>
        <end position="31"/>
    </location>
</feature>